<reference evidence="3" key="2">
    <citation type="submission" date="2020-10" db="UniProtKB">
        <authorList>
            <consortium name="WormBaseParasite"/>
        </authorList>
    </citation>
    <scope>IDENTIFICATION</scope>
</reference>
<accession>A0A7E4VF98</accession>
<keyword evidence="1" id="KW-0812">Transmembrane</keyword>
<organism evidence="2 3">
    <name type="scientific">Panagrellus redivivus</name>
    <name type="common">Microworm</name>
    <dbReference type="NCBI Taxonomy" id="6233"/>
    <lineage>
        <taxon>Eukaryota</taxon>
        <taxon>Metazoa</taxon>
        <taxon>Ecdysozoa</taxon>
        <taxon>Nematoda</taxon>
        <taxon>Chromadorea</taxon>
        <taxon>Rhabditida</taxon>
        <taxon>Tylenchina</taxon>
        <taxon>Panagrolaimomorpha</taxon>
        <taxon>Panagrolaimoidea</taxon>
        <taxon>Panagrolaimidae</taxon>
        <taxon>Panagrellus</taxon>
    </lineage>
</organism>
<keyword evidence="1" id="KW-1133">Transmembrane helix</keyword>
<dbReference type="Proteomes" id="UP000492821">
    <property type="component" value="Unassembled WGS sequence"/>
</dbReference>
<name>A0A7E4VF98_PANRE</name>
<protein>
    <submittedName>
        <fullName evidence="3">Uncharacterized protein</fullName>
    </submittedName>
</protein>
<evidence type="ECO:0000313" key="2">
    <source>
        <dbReference type="Proteomes" id="UP000492821"/>
    </source>
</evidence>
<feature type="transmembrane region" description="Helical" evidence="1">
    <location>
        <begin position="130"/>
        <end position="151"/>
    </location>
</feature>
<feature type="transmembrane region" description="Helical" evidence="1">
    <location>
        <begin position="91"/>
        <end position="118"/>
    </location>
</feature>
<feature type="transmembrane region" description="Helical" evidence="1">
    <location>
        <begin position="38"/>
        <end position="64"/>
    </location>
</feature>
<dbReference type="AlphaFoldDB" id="A0A7E4VF98"/>
<evidence type="ECO:0000313" key="3">
    <source>
        <dbReference type="WBParaSite" id="Pan_g202.t1"/>
    </source>
</evidence>
<dbReference type="WBParaSite" id="Pan_g202.t1">
    <property type="protein sequence ID" value="Pan_g202.t1"/>
    <property type="gene ID" value="Pan_g202"/>
</dbReference>
<keyword evidence="1" id="KW-0472">Membrane</keyword>
<proteinExistence type="predicted"/>
<sequence length="220" mass="25489">MLTMNTMKRFGDFVSEASIDISMRSKAPFYFWGAHVRYWFYFHVIFTTIVNIIGITLGTIAILYPNIHRESPIYSQILKHYERLYLYSYNIGYLIFCSVIIALFACQIISSIVAIVGTKLRSANLILPHIIVVLLHCGALILLLTFFIVVNFLLDRWIFVCPIIVIAFSICTGLDLFITVATYRYVRERQELMAVYTANTKQVHFRKNRRRAKPTATRIA</sequence>
<keyword evidence="2" id="KW-1185">Reference proteome</keyword>
<feature type="transmembrane region" description="Helical" evidence="1">
    <location>
        <begin position="157"/>
        <end position="183"/>
    </location>
</feature>
<evidence type="ECO:0000256" key="1">
    <source>
        <dbReference type="SAM" id="Phobius"/>
    </source>
</evidence>
<reference evidence="2" key="1">
    <citation type="journal article" date="2013" name="Genetics">
        <title>The draft genome and transcriptome of Panagrellus redivivus are shaped by the harsh demands of a free-living lifestyle.</title>
        <authorList>
            <person name="Srinivasan J."/>
            <person name="Dillman A.R."/>
            <person name="Macchietto M.G."/>
            <person name="Heikkinen L."/>
            <person name="Lakso M."/>
            <person name="Fracchia K.M."/>
            <person name="Antoshechkin I."/>
            <person name="Mortazavi A."/>
            <person name="Wong G."/>
            <person name="Sternberg P.W."/>
        </authorList>
    </citation>
    <scope>NUCLEOTIDE SEQUENCE [LARGE SCALE GENOMIC DNA]</scope>
    <source>
        <strain evidence="2">MT8872</strain>
    </source>
</reference>